<gene>
    <name evidence="2" type="ORF">CJ231_08280</name>
</gene>
<name>A0A2N6QQ76_9BACT</name>
<keyword evidence="1" id="KW-0472">Membrane</keyword>
<evidence type="ECO:0000256" key="1">
    <source>
        <dbReference type="SAM" id="Phobius"/>
    </source>
</evidence>
<evidence type="ECO:0008006" key="4">
    <source>
        <dbReference type="Google" id="ProtNLM"/>
    </source>
</evidence>
<feature type="transmembrane region" description="Helical" evidence="1">
    <location>
        <begin position="72"/>
        <end position="99"/>
    </location>
</feature>
<organism evidence="2 3">
    <name type="scientific">Hoylesella buccalis</name>
    <dbReference type="NCBI Taxonomy" id="28127"/>
    <lineage>
        <taxon>Bacteria</taxon>
        <taxon>Pseudomonadati</taxon>
        <taxon>Bacteroidota</taxon>
        <taxon>Bacteroidia</taxon>
        <taxon>Bacteroidales</taxon>
        <taxon>Prevotellaceae</taxon>
        <taxon>Hoylesella</taxon>
    </lineage>
</organism>
<sequence length="178" mass="19720">MDYKPKNLRVRFIIAIVFTVAYVAGVTFGILGGELNLPSSENNDDLLNLYNSETYYRAIELMKNNLIVCTKILLLSVLSLGFISLILVFFNGYTLGIAIGDLLSKSSLHTVLSLTLPHSGEIIGLIMCAYIGTILSLRIVFKKKYHSLRTILIITSVSLLLIISAAFAESYISMTYNK</sequence>
<dbReference type="OrthoDB" id="9886132at2"/>
<dbReference type="Proteomes" id="UP000235564">
    <property type="component" value="Unassembled WGS sequence"/>
</dbReference>
<comment type="caution">
    <text evidence="2">The sequence shown here is derived from an EMBL/GenBank/DDBJ whole genome shotgun (WGS) entry which is preliminary data.</text>
</comment>
<accession>A0A2N6QQ76</accession>
<dbReference type="InterPro" id="IPR002798">
    <property type="entry name" value="SpoIIM-like"/>
</dbReference>
<feature type="transmembrane region" description="Helical" evidence="1">
    <location>
        <begin position="12"/>
        <end position="31"/>
    </location>
</feature>
<keyword evidence="1" id="KW-1133">Transmembrane helix</keyword>
<dbReference type="EMBL" id="PNGJ01000006">
    <property type="protein sequence ID" value="PMC23884.1"/>
    <property type="molecule type" value="Genomic_DNA"/>
</dbReference>
<evidence type="ECO:0000313" key="2">
    <source>
        <dbReference type="EMBL" id="PMC23884.1"/>
    </source>
</evidence>
<dbReference type="Pfam" id="PF01944">
    <property type="entry name" value="SpoIIM"/>
    <property type="match status" value="1"/>
</dbReference>
<reference evidence="2 3" key="1">
    <citation type="submission" date="2017-09" db="EMBL/GenBank/DDBJ databases">
        <title>Bacterial strain isolated from the female urinary microbiota.</title>
        <authorList>
            <person name="Thomas-White K."/>
            <person name="Kumar N."/>
            <person name="Forster S."/>
            <person name="Putonti C."/>
            <person name="Lawley T."/>
            <person name="Wolfe A.J."/>
        </authorList>
    </citation>
    <scope>NUCLEOTIDE SEQUENCE [LARGE SCALE GENOMIC DNA]</scope>
    <source>
        <strain evidence="2 3">UMB0536</strain>
    </source>
</reference>
<keyword evidence="1" id="KW-0812">Transmembrane</keyword>
<evidence type="ECO:0000313" key="3">
    <source>
        <dbReference type="Proteomes" id="UP000235564"/>
    </source>
</evidence>
<dbReference type="AlphaFoldDB" id="A0A2N6QQ76"/>
<proteinExistence type="predicted"/>
<protein>
    <recommendedName>
        <fullName evidence="4">Stage II sporulation protein M</fullName>
    </recommendedName>
</protein>
<feature type="transmembrane region" description="Helical" evidence="1">
    <location>
        <begin position="122"/>
        <end position="141"/>
    </location>
</feature>
<feature type="transmembrane region" description="Helical" evidence="1">
    <location>
        <begin position="148"/>
        <end position="168"/>
    </location>
</feature>